<proteinExistence type="predicted"/>
<feature type="chain" id="PRO_5042001123" evidence="1">
    <location>
        <begin position="22"/>
        <end position="346"/>
    </location>
</feature>
<dbReference type="AlphaFoldDB" id="A0AAD5DU59"/>
<gene>
    <name evidence="2" type="ORF">COHA_004169</name>
</gene>
<comment type="caution">
    <text evidence="2">The sequence shown here is derived from an EMBL/GenBank/DDBJ whole genome shotgun (WGS) entry which is preliminary data.</text>
</comment>
<protein>
    <submittedName>
        <fullName evidence="2">Uncharacterized protein</fullName>
    </submittedName>
</protein>
<reference evidence="2" key="1">
    <citation type="submission" date="2020-11" db="EMBL/GenBank/DDBJ databases">
        <title>Chlorella ohadii genome sequencing and assembly.</title>
        <authorList>
            <person name="Murik O."/>
            <person name="Treves H."/>
            <person name="Kedem I."/>
            <person name="Shotland Y."/>
            <person name="Kaplan A."/>
        </authorList>
    </citation>
    <scope>NUCLEOTIDE SEQUENCE</scope>
    <source>
        <strain evidence="2">1</strain>
    </source>
</reference>
<feature type="signal peptide" evidence="1">
    <location>
        <begin position="1"/>
        <end position="21"/>
    </location>
</feature>
<keyword evidence="1" id="KW-0732">Signal</keyword>
<evidence type="ECO:0000256" key="1">
    <source>
        <dbReference type="SAM" id="SignalP"/>
    </source>
</evidence>
<dbReference type="Proteomes" id="UP001205105">
    <property type="component" value="Unassembled WGS sequence"/>
</dbReference>
<evidence type="ECO:0000313" key="2">
    <source>
        <dbReference type="EMBL" id="KAI7842145.1"/>
    </source>
</evidence>
<evidence type="ECO:0000313" key="3">
    <source>
        <dbReference type="Proteomes" id="UP001205105"/>
    </source>
</evidence>
<sequence length="346" mass="36003">MASRVALALAALCLMAGAASAATVLDCAKLPAAFGQDDDIQGNGAWSPLSEATIKAISDNSDKLVAHADADERAALAGYTGGKCDKPTVVAAGCEQPAKVGKNYAVQVNVTCGDTTIGYVALVATDGASYWNVEDSSLDFVEIGGSTTPGLTVTQGADLLEKRSFTCDQLPSTWGSVPTSAAKLGKWASLPKGTEEALQGQLQGLAKSYTNSRKIDGWTGCSDPKIELDGCEMSMDKYKAYALQVNATCGSTKLGVVGLVTMVGNDVNVEDADIIFIEENGKLMKGTFDSDTWYLPSTDITTGATHTWEGQSKLAADLTAIVGAGNADDILDGDGWDNDADDKRDD</sequence>
<organism evidence="2 3">
    <name type="scientific">Chlorella ohadii</name>
    <dbReference type="NCBI Taxonomy" id="2649997"/>
    <lineage>
        <taxon>Eukaryota</taxon>
        <taxon>Viridiplantae</taxon>
        <taxon>Chlorophyta</taxon>
        <taxon>core chlorophytes</taxon>
        <taxon>Trebouxiophyceae</taxon>
        <taxon>Chlorellales</taxon>
        <taxon>Chlorellaceae</taxon>
        <taxon>Chlorella clade</taxon>
        <taxon>Chlorella</taxon>
    </lineage>
</organism>
<keyword evidence="3" id="KW-1185">Reference proteome</keyword>
<dbReference type="EMBL" id="JADXDR010000055">
    <property type="protein sequence ID" value="KAI7842145.1"/>
    <property type="molecule type" value="Genomic_DNA"/>
</dbReference>
<accession>A0AAD5DU59</accession>
<name>A0AAD5DU59_9CHLO</name>